<name>A0ABQ9HKV8_9NEOP</name>
<reference evidence="1 2" key="1">
    <citation type="submission" date="2023-02" db="EMBL/GenBank/DDBJ databases">
        <title>LHISI_Scaffold_Assembly.</title>
        <authorList>
            <person name="Stuart O.P."/>
            <person name="Cleave R."/>
            <person name="Magrath M.J.L."/>
            <person name="Mikheyev A.S."/>
        </authorList>
    </citation>
    <scope>NUCLEOTIDE SEQUENCE [LARGE SCALE GENOMIC DNA]</scope>
    <source>
        <strain evidence="1">Daus_M_001</strain>
        <tissue evidence="1">Leg muscle</tissue>
    </source>
</reference>
<accession>A0ABQ9HKV8</accession>
<gene>
    <name evidence="1" type="ORF">PR048_016430</name>
</gene>
<dbReference type="Proteomes" id="UP001159363">
    <property type="component" value="Chromosome 4"/>
</dbReference>
<keyword evidence="2" id="KW-1185">Reference proteome</keyword>
<dbReference type="EMBL" id="JARBHB010000005">
    <property type="protein sequence ID" value="KAJ8884573.1"/>
    <property type="molecule type" value="Genomic_DNA"/>
</dbReference>
<comment type="caution">
    <text evidence="1">The sequence shown here is derived from an EMBL/GenBank/DDBJ whole genome shotgun (WGS) entry which is preliminary data.</text>
</comment>
<proteinExistence type="predicted"/>
<organism evidence="1 2">
    <name type="scientific">Dryococelus australis</name>
    <dbReference type="NCBI Taxonomy" id="614101"/>
    <lineage>
        <taxon>Eukaryota</taxon>
        <taxon>Metazoa</taxon>
        <taxon>Ecdysozoa</taxon>
        <taxon>Arthropoda</taxon>
        <taxon>Hexapoda</taxon>
        <taxon>Insecta</taxon>
        <taxon>Pterygota</taxon>
        <taxon>Neoptera</taxon>
        <taxon>Polyneoptera</taxon>
        <taxon>Phasmatodea</taxon>
        <taxon>Verophasmatodea</taxon>
        <taxon>Anareolatae</taxon>
        <taxon>Phasmatidae</taxon>
        <taxon>Eurycanthinae</taxon>
        <taxon>Dryococelus</taxon>
    </lineage>
</organism>
<sequence length="78" mass="8985">MSSKVMVQCWAHAQSAFECSGKASSELRNSISEIKNKKNLFQQFLDEKYEVKVFHCSQCQFSLDGLRGTNLWPMYLTT</sequence>
<protein>
    <submittedName>
        <fullName evidence="1">Uncharacterized protein</fullName>
    </submittedName>
</protein>
<evidence type="ECO:0000313" key="2">
    <source>
        <dbReference type="Proteomes" id="UP001159363"/>
    </source>
</evidence>
<evidence type="ECO:0000313" key="1">
    <source>
        <dbReference type="EMBL" id="KAJ8884573.1"/>
    </source>
</evidence>